<proteinExistence type="predicted"/>
<dbReference type="EMBL" id="OR575930">
    <property type="protein sequence ID" value="WOZ57547.1"/>
    <property type="molecule type" value="Genomic_DNA"/>
</dbReference>
<dbReference type="Proteomes" id="UP001305174">
    <property type="component" value="Segment"/>
</dbReference>
<accession>A0AAX4G6N7</accession>
<reference evidence="2" key="1">
    <citation type="submission" date="2024-05" db="EMBL/GenBank/DDBJ databases">
        <authorList>
            <person name="Tikunov A.Y."/>
            <person name="Morozova V.V."/>
            <person name="Kozlova Y.N."/>
            <person name="Tikunova N.V."/>
            <person name="Babkin I.V."/>
        </authorList>
    </citation>
    <scope>NUCLEOTIDE SEQUENCE [LARGE SCALE GENOMIC DNA]</scope>
</reference>
<evidence type="ECO:0008006" key="3">
    <source>
        <dbReference type="Google" id="ProtNLM"/>
    </source>
</evidence>
<organism evidence="1 2">
    <name type="scientific">Pseudomonas phage vB_PseuGesM_254</name>
    <dbReference type="NCBI Taxonomy" id="3092638"/>
    <lineage>
        <taxon>Viruses</taxon>
        <taxon>Duplodnaviria</taxon>
        <taxon>Heunggongvirae</taxon>
        <taxon>Uroviricota</taxon>
        <taxon>Caudoviricetes</taxon>
        <taxon>Vandenendeviridae</taxon>
        <taxon>Chemalvirus</taxon>
        <taxon>Chemalvirus PseuGes254</taxon>
    </lineage>
</organism>
<keyword evidence="2" id="KW-1185">Reference proteome</keyword>
<name>A0AAX4G6N7_9CAUD</name>
<evidence type="ECO:0000313" key="2">
    <source>
        <dbReference type="Proteomes" id="UP001305174"/>
    </source>
</evidence>
<sequence>MNEFYNTPEMHKNMAVAADKITAIQTAKMELVCKLKELEDFCNENNLDFIDVDEFKYLETYYEQDAYDMEDAHKRWMASDHNC</sequence>
<protein>
    <recommendedName>
        <fullName evidence="3">Phage protein</fullName>
    </recommendedName>
</protein>
<evidence type="ECO:0000313" key="1">
    <source>
        <dbReference type="EMBL" id="WOZ57547.1"/>
    </source>
</evidence>